<accession>A0A8H6R9A5</accession>
<feature type="transmembrane region" description="Helical" evidence="1">
    <location>
        <begin position="121"/>
        <end position="144"/>
    </location>
</feature>
<organism evidence="2 3">
    <name type="scientific">Pseudocercospora fuligena</name>
    <dbReference type="NCBI Taxonomy" id="685502"/>
    <lineage>
        <taxon>Eukaryota</taxon>
        <taxon>Fungi</taxon>
        <taxon>Dikarya</taxon>
        <taxon>Ascomycota</taxon>
        <taxon>Pezizomycotina</taxon>
        <taxon>Dothideomycetes</taxon>
        <taxon>Dothideomycetidae</taxon>
        <taxon>Mycosphaerellales</taxon>
        <taxon>Mycosphaerellaceae</taxon>
        <taxon>Pseudocercospora</taxon>
    </lineage>
</organism>
<proteinExistence type="predicted"/>
<keyword evidence="3" id="KW-1185">Reference proteome</keyword>
<feature type="transmembrane region" description="Helical" evidence="1">
    <location>
        <begin position="217"/>
        <end position="234"/>
    </location>
</feature>
<dbReference type="OrthoDB" id="5223589at2759"/>
<dbReference type="InterPro" id="IPR010699">
    <property type="entry name" value="DUF1275"/>
</dbReference>
<dbReference type="AlphaFoldDB" id="A0A8H6R9A5"/>
<keyword evidence="1" id="KW-0472">Membrane</keyword>
<feature type="transmembrane region" description="Helical" evidence="1">
    <location>
        <begin position="156"/>
        <end position="176"/>
    </location>
</feature>
<feature type="transmembrane region" description="Helical" evidence="1">
    <location>
        <begin position="93"/>
        <end position="114"/>
    </location>
</feature>
<gene>
    <name evidence="2" type="ORF">HII31_11019</name>
</gene>
<dbReference type="PANTHER" id="PTHR37488">
    <property type="entry name" value="DUF1275 DOMAIN-CONTAINING PROTEIN"/>
    <property type="match status" value="1"/>
</dbReference>
<keyword evidence="1" id="KW-0812">Transmembrane</keyword>
<comment type="caution">
    <text evidence="2">The sequence shown here is derived from an EMBL/GenBank/DDBJ whole genome shotgun (WGS) entry which is preliminary data.</text>
</comment>
<keyword evidence="1" id="KW-1133">Transmembrane helix</keyword>
<reference evidence="2" key="1">
    <citation type="submission" date="2020-04" db="EMBL/GenBank/DDBJ databases">
        <title>Draft genome resource of the tomato pathogen Pseudocercospora fuligena.</title>
        <authorList>
            <person name="Zaccaron A."/>
        </authorList>
    </citation>
    <scope>NUCLEOTIDE SEQUENCE</scope>
    <source>
        <strain evidence="2">PF001</strain>
    </source>
</reference>
<dbReference type="Proteomes" id="UP000660729">
    <property type="component" value="Unassembled WGS sequence"/>
</dbReference>
<feature type="transmembrane region" description="Helical" evidence="1">
    <location>
        <begin position="64"/>
        <end position="81"/>
    </location>
</feature>
<evidence type="ECO:0000313" key="2">
    <source>
        <dbReference type="EMBL" id="KAF7187680.1"/>
    </source>
</evidence>
<name>A0A8H6R9A5_9PEZI</name>
<dbReference type="PANTHER" id="PTHR37488:SF2">
    <property type="entry name" value="DUF1275 DOMAIN-CONTAINING PROTEIN"/>
    <property type="match status" value="1"/>
</dbReference>
<dbReference type="EMBL" id="JABCIY010000224">
    <property type="protein sequence ID" value="KAF7187680.1"/>
    <property type="molecule type" value="Genomic_DNA"/>
</dbReference>
<evidence type="ECO:0008006" key="4">
    <source>
        <dbReference type="Google" id="ProtNLM"/>
    </source>
</evidence>
<feature type="transmembrane region" description="Helical" evidence="1">
    <location>
        <begin position="240"/>
        <end position="259"/>
    </location>
</feature>
<dbReference type="Pfam" id="PF06912">
    <property type="entry name" value="DUF1275"/>
    <property type="match status" value="1"/>
</dbReference>
<protein>
    <recommendedName>
        <fullName evidence="4">DUF1275 domain protein</fullName>
    </recommendedName>
</protein>
<evidence type="ECO:0000256" key="1">
    <source>
        <dbReference type="SAM" id="Phobius"/>
    </source>
</evidence>
<evidence type="ECO:0000313" key="3">
    <source>
        <dbReference type="Proteomes" id="UP000660729"/>
    </source>
</evidence>
<sequence>MPTALDLEGRQTSSKRGALAAWLRDSIDNEQHWLEYELLALALATGIIDAVSFPKFHCFVSNQTGNTVLFAVTAFALFGTRQETTFQVPAPHLVTSLGFFVIGVFTAGQISNWLDAKSSRWWLLTTNIFQTIFVLLASLLSLLFPTGHYDGTATNTAPILCSIALLALSSGSQVAMSRQLGMPEIPTTQATAAYVDLLVDTRFFVPITENRGRNRRAAFIITLCIGSFVGAPAYHYVSTALAIFLAAIIKIFVTIMFLFNKTKAQRGNLSKT</sequence>